<keyword evidence="2" id="KW-1185">Reference proteome</keyword>
<organism evidence="1 2">
    <name type="scientific">Pseudoalteromonas denitrificans DSM 6059</name>
    <dbReference type="NCBI Taxonomy" id="1123010"/>
    <lineage>
        <taxon>Bacteria</taxon>
        <taxon>Pseudomonadati</taxon>
        <taxon>Pseudomonadota</taxon>
        <taxon>Gammaproteobacteria</taxon>
        <taxon>Alteromonadales</taxon>
        <taxon>Pseudoalteromonadaceae</taxon>
        <taxon>Pseudoalteromonas</taxon>
    </lineage>
</organism>
<reference evidence="1 2" key="1">
    <citation type="submission" date="2016-10" db="EMBL/GenBank/DDBJ databases">
        <authorList>
            <person name="de Groot N.N."/>
        </authorList>
    </citation>
    <scope>NUCLEOTIDE SEQUENCE [LARGE SCALE GENOMIC DNA]</scope>
    <source>
        <strain evidence="1 2">DSM 6059</strain>
    </source>
</reference>
<dbReference type="RefSeq" id="WP_091989773.1">
    <property type="nucleotide sequence ID" value="NZ_FOLO01000053.1"/>
</dbReference>
<name>A0A1I1RXC3_9GAMM</name>
<gene>
    <name evidence="1" type="ORF">SAMN02745724_04378</name>
</gene>
<dbReference type="PROSITE" id="PS51257">
    <property type="entry name" value="PROKAR_LIPOPROTEIN"/>
    <property type="match status" value="1"/>
</dbReference>
<dbReference type="OrthoDB" id="5296638at2"/>
<evidence type="ECO:0000313" key="2">
    <source>
        <dbReference type="Proteomes" id="UP000198862"/>
    </source>
</evidence>
<dbReference type="AlphaFoldDB" id="A0A1I1RXC3"/>
<sequence length="127" mass="14497">MKVHILIFIVLLFGCDAIEADKKPEPLTGELVPFNWLLHADSKIDVQTAAAKNDYRLLAISARGTQIPGINASEIKSLMQVCNYRFLKGMGDVISSPEYRQWWKKGMTYAKDYNLRMAEHCKKNVKH</sequence>
<evidence type="ECO:0000313" key="1">
    <source>
        <dbReference type="EMBL" id="SFD38901.1"/>
    </source>
</evidence>
<evidence type="ECO:0008006" key="3">
    <source>
        <dbReference type="Google" id="ProtNLM"/>
    </source>
</evidence>
<accession>A0A1I1RXC3</accession>
<dbReference type="EMBL" id="FOLO01000053">
    <property type="protein sequence ID" value="SFD38901.1"/>
    <property type="molecule type" value="Genomic_DNA"/>
</dbReference>
<dbReference type="STRING" id="1123010.SAMN02745724_04378"/>
<protein>
    <recommendedName>
        <fullName evidence="3">Lipoprotein</fullName>
    </recommendedName>
</protein>
<proteinExistence type="predicted"/>
<dbReference type="Proteomes" id="UP000198862">
    <property type="component" value="Unassembled WGS sequence"/>
</dbReference>